<accession>A0ABV8E037</accession>
<dbReference type="Proteomes" id="UP001595696">
    <property type="component" value="Unassembled WGS sequence"/>
</dbReference>
<organism evidence="1 2">
    <name type="scientific">Nocardia jiangsuensis</name>
    <dbReference type="NCBI Taxonomy" id="1691563"/>
    <lineage>
        <taxon>Bacteria</taxon>
        <taxon>Bacillati</taxon>
        <taxon>Actinomycetota</taxon>
        <taxon>Actinomycetes</taxon>
        <taxon>Mycobacteriales</taxon>
        <taxon>Nocardiaceae</taxon>
        <taxon>Nocardia</taxon>
    </lineage>
</organism>
<evidence type="ECO:0000313" key="1">
    <source>
        <dbReference type="EMBL" id="MFC3965776.1"/>
    </source>
</evidence>
<gene>
    <name evidence="1" type="ORF">ACFO0B_27625</name>
</gene>
<keyword evidence="2" id="KW-1185">Reference proteome</keyword>
<dbReference type="RefSeq" id="WP_378615940.1">
    <property type="nucleotide sequence ID" value="NZ_JBHSAX010000023.1"/>
</dbReference>
<comment type="caution">
    <text evidence="1">The sequence shown here is derived from an EMBL/GenBank/DDBJ whole genome shotgun (WGS) entry which is preliminary data.</text>
</comment>
<dbReference type="EMBL" id="JBHSAX010000023">
    <property type="protein sequence ID" value="MFC3965776.1"/>
    <property type="molecule type" value="Genomic_DNA"/>
</dbReference>
<name>A0ABV8E037_9NOCA</name>
<evidence type="ECO:0000313" key="2">
    <source>
        <dbReference type="Proteomes" id="UP001595696"/>
    </source>
</evidence>
<protein>
    <submittedName>
        <fullName evidence="1">Uncharacterized protein</fullName>
    </submittedName>
</protein>
<proteinExistence type="predicted"/>
<reference evidence="2" key="1">
    <citation type="journal article" date="2019" name="Int. J. Syst. Evol. Microbiol.">
        <title>The Global Catalogue of Microorganisms (GCM) 10K type strain sequencing project: providing services to taxonomists for standard genome sequencing and annotation.</title>
        <authorList>
            <consortium name="The Broad Institute Genomics Platform"/>
            <consortium name="The Broad Institute Genome Sequencing Center for Infectious Disease"/>
            <person name="Wu L."/>
            <person name="Ma J."/>
        </authorList>
    </citation>
    <scope>NUCLEOTIDE SEQUENCE [LARGE SCALE GENOMIC DNA]</scope>
    <source>
        <strain evidence="2">CGMCC 4.7330</strain>
    </source>
</reference>
<sequence length="359" mass="38081">MWDDVAGQVFDAGCYDPGLYGHDADSRWRSAEGAAAWIRQCLTQVSAAGLVAVPLPVAAVAGEQARALRGELLRGGVLRALVTGLDADRDLWVLAAGERVDEVLLLDAAGDVGRVAKVWRAFRADPADPLPAPHVVRGIDRLADRIDLTPPTPVQQCPYPALRARLLDRPDPGLPQLAPIEPPGAVTLGELVEAEMVAVRQSPPAVAMGGDAPMWTAKDVRLGRAPSRAGDAAAPGAVTARAGDVAVLVPEGVARVCREEGVLLGPGIELLRADPSVLDPEFLAGVLRAAVEDAGGVDLYAVPVPRLTPAEQRRYAAAFVRLRALEAEWLRYRDELDQLVRAGFRGLAAGRLRPAEEPR</sequence>